<reference evidence="2 3" key="1">
    <citation type="submission" date="2014-04" db="EMBL/GenBank/DDBJ databases">
        <title>Evolutionary Origins and Diversification of the Mycorrhizal Mutualists.</title>
        <authorList>
            <consortium name="DOE Joint Genome Institute"/>
            <consortium name="Mycorrhizal Genomics Consortium"/>
            <person name="Kohler A."/>
            <person name="Kuo A."/>
            <person name="Nagy L.G."/>
            <person name="Floudas D."/>
            <person name="Copeland A."/>
            <person name="Barry K.W."/>
            <person name="Cichocki N."/>
            <person name="Veneault-Fourrey C."/>
            <person name="LaButti K."/>
            <person name="Lindquist E.A."/>
            <person name="Lipzen A."/>
            <person name="Lundell T."/>
            <person name="Morin E."/>
            <person name="Murat C."/>
            <person name="Riley R."/>
            <person name="Ohm R."/>
            <person name="Sun H."/>
            <person name="Tunlid A."/>
            <person name="Henrissat B."/>
            <person name="Grigoriev I.V."/>
            <person name="Hibbett D.S."/>
            <person name="Martin F."/>
        </authorList>
    </citation>
    <scope>NUCLEOTIDE SEQUENCE [LARGE SCALE GENOMIC DNA]</scope>
    <source>
        <strain evidence="2 3">Koide BX008</strain>
    </source>
</reference>
<evidence type="ECO:0000256" key="1">
    <source>
        <dbReference type="SAM" id="Phobius"/>
    </source>
</evidence>
<organism evidence="2 3">
    <name type="scientific">Amanita muscaria (strain Koide BX008)</name>
    <dbReference type="NCBI Taxonomy" id="946122"/>
    <lineage>
        <taxon>Eukaryota</taxon>
        <taxon>Fungi</taxon>
        <taxon>Dikarya</taxon>
        <taxon>Basidiomycota</taxon>
        <taxon>Agaricomycotina</taxon>
        <taxon>Agaricomycetes</taxon>
        <taxon>Agaricomycetidae</taxon>
        <taxon>Agaricales</taxon>
        <taxon>Pluteineae</taxon>
        <taxon>Amanitaceae</taxon>
        <taxon>Amanita</taxon>
    </lineage>
</organism>
<dbReference type="InParanoid" id="A0A0C2SDF7"/>
<evidence type="ECO:0000313" key="3">
    <source>
        <dbReference type="Proteomes" id="UP000054549"/>
    </source>
</evidence>
<proteinExistence type="predicted"/>
<keyword evidence="1" id="KW-1133">Transmembrane helix</keyword>
<dbReference type="Proteomes" id="UP000054549">
    <property type="component" value="Unassembled WGS sequence"/>
</dbReference>
<accession>A0A0C2SDF7</accession>
<keyword evidence="1" id="KW-0812">Transmembrane</keyword>
<dbReference type="EMBL" id="KN818290">
    <property type="protein sequence ID" value="KIL61020.1"/>
    <property type="molecule type" value="Genomic_DNA"/>
</dbReference>
<name>A0A0C2SDF7_AMAMK</name>
<dbReference type="HOGENOM" id="CLU_1795961_0_0_1"/>
<feature type="transmembrane region" description="Helical" evidence="1">
    <location>
        <begin position="98"/>
        <end position="121"/>
    </location>
</feature>
<keyword evidence="3" id="KW-1185">Reference proteome</keyword>
<dbReference type="AlphaFoldDB" id="A0A0C2SDF7"/>
<sequence length="132" mass="14514">MFLVIFSRRRNSDGTASLERVTKCVRGVLQERSTRQETIDLSRPSDGRICPTNVSMLAGSNNTQFSGEPRCNNVGGNYLVDNSTLVFNLLVPNEQSSWHVWDVLLVFLIVAALLVCLIVTVKLNCPVGAMSA</sequence>
<protein>
    <submittedName>
        <fullName evidence="2">Uncharacterized protein</fullName>
    </submittedName>
</protein>
<keyword evidence="1" id="KW-0472">Membrane</keyword>
<evidence type="ECO:0000313" key="2">
    <source>
        <dbReference type="EMBL" id="KIL61020.1"/>
    </source>
</evidence>
<gene>
    <name evidence="2" type="ORF">M378DRAFT_167530</name>
</gene>